<name>A0A6C0AET4_9ZZZZ</name>
<sequence>MSSGYIEGYWESIAKEMNEDYVNIGNYFEIVKKNFLILKNY</sequence>
<evidence type="ECO:0000313" key="1">
    <source>
        <dbReference type="EMBL" id="QHS78202.1"/>
    </source>
</evidence>
<accession>A0A6C0AET4</accession>
<reference evidence="1" key="1">
    <citation type="journal article" date="2020" name="Nature">
        <title>Giant virus diversity and host interactions through global metagenomics.</title>
        <authorList>
            <person name="Schulz F."/>
            <person name="Roux S."/>
            <person name="Paez-Espino D."/>
            <person name="Jungbluth S."/>
            <person name="Walsh D.A."/>
            <person name="Denef V.J."/>
            <person name="McMahon K.D."/>
            <person name="Konstantinidis K.T."/>
            <person name="Eloe-Fadrosh E.A."/>
            <person name="Kyrpides N.C."/>
            <person name="Woyke T."/>
        </authorList>
    </citation>
    <scope>NUCLEOTIDE SEQUENCE</scope>
    <source>
        <strain evidence="1">GVMAG-S-1021933-23</strain>
    </source>
</reference>
<proteinExistence type="predicted"/>
<dbReference type="EMBL" id="MN740595">
    <property type="protein sequence ID" value="QHS78202.1"/>
    <property type="molecule type" value="Genomic_DNA"/>
</dbReference>
<protein>
    <submittedName>
        <fullName evidence="1">Uncharacterized protein</fullName>
    </submittedName>
</protein>
<organism evidence="1">
    <name type="scientific">viral metagenome</name>
    <dbReference type="NCBI Taxonomy" id="1070528"/>
    <lineage>
        <taxon>unclassified sequences</taxon>
        <taxon>metagenomes</taxon>
        <taxon>organismal metagenomes</taxon>
    </lineage>
</organism>
<dbReference type="AlphaFoldDB" id="A0A6C0AET4"/>